<dbReference type="EMBL" id="CP046052">
    <property type="protein sequence ID" value="QGM48012.1"/>
    <property type="molecule type" value="Genomic_DNA"/>
</dbReference>
<sequence length="233" mass="26798">MAGWVAPLNFQRVEVRDDSCYEVTCVQGHKSTILLQEQKFEVLFDIGANAIIDGYYRDAVSSFTSSMERFFEFATHVFILRDTKSEEVFTECWKLVSSQSERQLGSFIFQWASHYGEKPQLLDRGSTEFRNEVIHKGKIPLKEEAEKYGQSVLDVVRPKLLRIRNDFSEEIINLTLDHLSRVKSKTSASLVTTMSIPTIISINIEEPSFQQRSLAEHLSELREQRKRLGEGNA</sequence>
<keyword evidence="2" id="KW-1185">Reference proteome</keyword>
<proteinExistence type="predicted"/>
<name>A0A6B8KJX7_9HYPH</name>
<dbReference type="OrthoDB" id="9110500at2"/>
<protein>
    <submittedName>
        <fullName evidence="1">Uncharacterized protein</fullName>
    </submittedName>
</protein>
<dbReference type="AlphaFoldDB" id="A0A6B8KJX7"/>
<reference evidence="1 2" key="1">
    <citation type="submission" date="2019-11" db="EMBL/GenBank/DDBJ databases">
        <title>The genome sequence of Methylocystis heyeri.</title>
        <authorList>
            <person name="Oshkin I.Y."/>
            <person name="Miroshnikov K."/>
            <person name="Dedysh S.N."/>
        </authorList>
    </citation>
    <scope>NUCLEOTIDE SEQUENCE [LARGE SCALE GENOMIC DNA]</scope>
    <source>
        <strain evidence="1 2">H2</strain>
    </source>
</reference>
<gene>
    <name evidence="1" type="ORF">H2LOC_009235</name>
</gene>
<dbReference type="KEGG" id="mhey:H2LOC_009235"/>
<evidence type="ECO:0000313" key="1">
    <source>
        <dbReference type="EMBL" id="QGM48012.1"/>
    </source>
</evidence>
<evidence type="ECO:0000313" key="2">
    <source>
        <dbReference type="Proteomes" id="UP000309061"/>
    </source>
</evidence>
<organism evidence="1 2">
    <name type="scientific">Methylocystis heyeri</name>
    <dbReference type="NCBI Taxonomy" id="391905"/>
    <lineage>
        <taxon>Bacteria</taxon>
        <taxon>Pseudomonadati</taxon>
        <taxon>Pseudomonadota</taxon>
        <taxon>Alphaproteobacteria</taxon>
        <taxon>Hyphomicrobiales</taxon>
        <taxon>Methylocystaceae</taxon>
        <taxon>Methylocystis</taxon>
    </lineage>
</organism>
<dbReference type="Proteomes" id="UP000309061">
    <property type="component" value="Chromosome"/>
</dbReference>
<accession>A0A6B8KJX7</accession>